<sequence>MHHKYNAKQILFVKNVPRDSATRAEDLFMRYKPLETKNLYPTGQITTLMIALPSIGGTEAALGETDGMRFNNSVLSVERYNPKQSIVAKRDARKKRINLPSGRANCAYDDEDDCYGEDVYDEAGDGEGDGDKEKRTTRESLKATKLTTKKPKAVLDRPPRTRRVIESSGISWAGLVGGKQADKPSPSPAPAPTPAKVDTPQEGPDETHCIPHLNGANKADDQSTNTEPAAVNKGKGKAVAVPQRQFPSRIALTLATASIGLRLDVPHQTSHSRLSPYDYFNTAPEDRTPACNAQPHTITRQRSYGGDIVRTARSAEGEIEASSARILTQTIREEQWTPAGLVDH</sequence>
<evidence type="ECO:0000256" key="1">
    <source>
        <dbReference type="SAM" id="MobiDB-lite"/>
    </source>
</evidence>
<reference evidence="2" key="1">
    <citation type="submission" date="2022-10" db="EMBL/GenBank/DDBJ databases">
        <title>Tapping the CABI collections for fungal endophytes: first genome assemblies for Collariella, Neodidymelliopsis, Ascochyta clinopodiicola, Didymella pomorum, Didymosphaeria variabile, Neocosmospora piperis and Neocucurbitaria cava.</title>
        <authorList>
            <person name="Hill R."/>
        </authorList>
    </citation>
    <scope>NUCLEOTIDE SEQUENCE</scope>
    <source>
        <strain evidence="2">IMI 355091</strain>
    </source>
</reference>
<proteinExistence type="predicted"/>
<evidence type="ECO:0000313" key="3">
    <source>
        <dbReference type="Proteomes" id="UP001140510"/>
    </source>
</evidence>
<name>A0A9W8Z5P0_9PLEO</name>
<protein>
    <submittedName>
        <fullName evidence="2">Uncharacterized protein</fullName>
    </submittedName>
</protein>
<feature type="compositionally biased region" description="Acidic residues" evidence="1">
    <location>
        <begin position="118"/>
        <end position="128"/>
    </location>
</feature>
<dbReference type="EMBL" id="JAPEVA010000134">
    <property type="protein sequence ID" value="KAJ4398275.1"/>
    <property type="molecule type" value="Genomic_DNA"/>
</dbReference>
<evidence type="ECO:0000313" key="2">
    <source>
        <dbReference type="EMBL" id="KAJ4398275.1"/>
    </source>
</evidence>
<dbReference type="Proteomes" id="UP001140510">
    <property type="component" value="Unassembled WGS sequence"/>
</dbReference>
<keyword evidence="3" id="KW-1185">Reference proteome</keyword>
<gene>
    <name evidence="2" type="ORF">N0V91_010322</name>
</gene>
<dbReference type="AlphaFoldDB" id="A0A9W8Z5P0"/>
<dbReference type="OrthoDB" id="3669211at2759"/>
<feature type="compositionally biased region" description="Basic and acidic residues" evidence="1">
    <location>
        <begin position="153"/>
        <end position="165"/>
    </location>
</feature>
<feature type="compositionally biased region" description="Basic and acidic residues" evidence="1">
    <location>
        <begin position="129"/>
        <end position="142"/>
    </location>
</feature>
<feature type="region of interest" description="Disordered" evidence="1">
    <location>
        <begin position="118"/>
        <end position="236"/>
    </location>
</feature>
<comment type="caution">
    <text evidence="2">The sequence shown here is derived from an EMBL/GenBank/DDBJ whole genome shotgun (WGS) entry which is preliminary data.</text>
</comment>
<organism evidence="2 3">
    <name type="scientific">Didymella pomorum</name>
    <dbReference type="NCBI Taxonomy" id="749634"/>
    <lineage>
        <taxon>Eukaryota</taxon>
        <taxon>Fungi</taxon>
        <taxon>Dikarya</taxon>
        <taxon>Ascomycota</taxon>
        <taxon>Pezizomycotina</taxon>
        <taxon>Dothideomycetes</taxon>
        <taxon>Pleosporomycetidae</taxon>
        <taxon>Pleosporales</taxon>
        <taxon>Pleosporineae</taxon>
        <taxon>Didymellaceae</taxon>
        <taxon>Didymella</taxon>
    </lineage>
</organism>
<accession>A0A9W8Z5P0</accession>